<keyword evidence="1" id="KW-0812">Transmembrane</keyword>
<evidence type="ECO:0000313" key="3">
    <source>
        <dbReference type="Proteomes" id="UP000799771"/>
    </source>
</evidence>
<feature type="transmembrane region" description="Helical" evidence="1">
    <location>
        <begin position="538"/>
        <end position="559"/>
    </location>
</feature>
<dbReference type="GeneID" id="54407408"/>
<keyword evidence="1" id="KW-0472">Membrane</keyword>
<accession>A0A6A5ZZ94</accession>
<dbReference type="PANTHER" id="PTHR37544:SF1">
    <property type="entry name" value="PHOSPHORIBOSYLAMINOIMIDAZOLE-SUCCINOCARBOXAMIDE SYNTHASE"/>
    <property type="match status" value="1"/>
</dbReference>
<gene>
    <name evidence="2" type="ORF">P153DRAFT_361296</name>
</gene>
<dbReference type="Pfam" id="PF11915">
    <property type="entry name" value="DUF3433"/>
    <property type="match status" value="1"/>
</dbReference>
<protein>
    <submittedName>
        <fullName evidence="2">Uncharacterized protein</fullName>
    </submittedName>
</protein>
<keyword evidence="1" id="KW-1133">Transmembrane helix</keyword>
<keyword evidence="3" id="KW-1185">Reference proteome</keyword>
<feature type="transmembrane region" description="Helical" evidence="1">
    <location>
        <begin position="424"/>
        <end position="443"/>
    </location>
</feature>
<dbReference type="AlphaFoldDB" id="A0A6A5ZZ94"/>
<sequence>MTETNPVFTLIAAFWTPVDYRTRQLQSWEELARRPLPASKNLFLDYISPHPMTSFLASLKRQHWPISAVLLGSSFLKIIIVLSTGLLTSQYSNRPIPVNLEMVEQFHLHGFNATSVNDTAGSIYTSLLLRQIKVPQGTNAEYAVELFKPSINISSNSYSLMARVNTITAKLECDEAIMNSEVELKCPPASSCRTDWITMAAETPDCRIAAFPTKNRTLTVTSATEGNMGPQDEFDYSSWYGDAFLEQCEGDDTGTDRNRIVIVSLYKSPGPILTNSTTLFCKPSIKIQQSTVALDQSGAVISVDNSVPLQISDSPTIDQISNAVRTAVDRAPSIEGAQIYSNNTRRYGFKSFVRLMLLSQNSTSIHDASDFELLAKGANAVYRGLTVQLAKQYLLISNSTKPHRDLNSRLSHSHQRLFVRIRPLRIIESILAALTSISIFLAFRRSLNKAPQDTASIARLSSAISQSHDLVNLLSATGSWPLKSLRHMLGGQYQSKLRTSMEGSEAKTHAFAIEKHGPAGSPPSPMLQKTWQPFMLSWYSRLALLVVPLGLIVALEVLLQRSRSNNGLLEVNDTKIKQIQMGTSYVPAPPRSVFQLSNESTTRTARLAAYGKLDDLIGHHGPYVVPSMSLSPPELEELNITSIEVQTPVQKGTLDCSLVAPEKTNVIYEPNMTNEMYFQWPDITQDCTGKGYLNESVEFVMGIADGPFGRWSTAFSTAHDCPNSWGIYGTWLGGQATDLNVVQCWSAFQETQASIYISMPNWEIESLSLDKSTSKDVYTGMGAQLKLLNVFPSIQSNSNATLVQYANFDGPFSSFLRSQTPNTLNLKLTQRDKFDDLYARIQEIYGLVVARTIDAQGRNTTLLTENPLFRATATDYINRLAQNVASTRILQSLLAWMMICAFISVCTLRLSDILPKSPCSIAAQASLVAGSKMLARVPPEAQWMDDREFDALFKNTKYKLGWNIGVDGKERFGIDVDERFSLLRDGKSNTGVLS</sequence>
<dbReference type="PANTHER" id="PTHR37544">
    <property type="entry name" value="SPRAY-RELATED"/>
    <property type="match status" value="1"/>
</dbReference>
<reference evidence="2" key="1">
    <citation type="journal article" date="2020" name="Stud. Mycol.">
        <title>101 Dothideomycetes genomes: a test case for predicting lifestyles and emergence of pathogens.</title>
        <authorList>
            <person name="Haridas S."/>
            <person name="Albert R."/>
            <person name="Binder M."/>
            <person name="Bloem J."/>
            <person name="Labutti K."/>
            <person name="Salamov A."/>
            <person name="Andreopoulos B."/>
            <person name="Baker S."/>
            <person name="Barry K."/>
            <person name="Bills G."/>
            <person name="Bluhm B."/>
            <person name="Cannon C."/>
            <person name="Castanera R."/>
            <person name="Culley D."/>
            <person name="Daum C."/>
            <person name="Ezra D."/>
            <person name="Gonzalez J."/>
            <person name="Henrissat B."/>
            <person name="Kuo A."/>
            <person name="Liang C."/>
            <person name="Lipzen A."/>
            <person name="Lutzoni F."/>
            <person name="Magnuson J."/>
            <person name="Mondo S."/>
            <person name="Nolan M."/>
            <person name="Ohm R."/>
            <person name="Pangilinan J."/>
            <person name="Park H.-J."/>
            <person name="Ramirez L."/>
            <person name="Alfaro M."/>
            <person name="Sun H."/>
            <person name="Tritt A."/>
            <person name="Yoshinaga Y."/>
            <person name="Zwiers L.-H."/>
            <person name="Turgeon B."/>
            <person name="Goodwin S."/>
            <person name="Spatafora J."/>
            <person name="Crous P."/>
            <person name="Grigoriev I."/>
        </authorList>
    </citation>
    <scope>NUCLEOTIDE SEQUENCE</scope>
    <source>
        <strain evidence="2">CBS 119687</strain>
    </source>
</reference>
<name>A0A6A5ZZ94_9PLEO</name>
<proteinExistence type="predicted"/>
<organism evidence="2 3">
    <name type="scientific">Dothidotthia symphoricarpi CBS 119687</name>
    <dbReference type="NCBI Taxonomy" id="1392245"/>
    <lineage>
        <taxon>Eukaryota</taxon>
        <taxon>Fungi</taxon>
        <taxon>Dikarya</taxon>
        <taxon>Ascomycota</taxon>
        <taxon>Pezizomycotina</taxon>
        <taxon>Dothideomycetes</taxon>
        <taxon>Pleosporomycetidae</taxon>
        <taxon>Pleosporales</taxon>
        <taxon>Dothidotthiaceae</taxon>
        <taxon>Dothidotthia</taxon>
    </lineage>
</organism>
<dbReference type="Proteomes" id="UP000799771">
    <property type="component" value="Unassembled WGS sequence"/>
</dbReference>
<dbReference type="RefSeq" id="XP_033518999.1">
    <property type="nucleotide sequence ID" value="XM_033666976.1"/>
</dbReference>
<evidence type="ECO:0000256" key="1">
    <source>
        <dbReference type="SAM" id="Phobius"/>
    </source>
</evidence>
<dbReference type="EMBL" id="ML977519">
    <property type="protein sequence ID" value="KAF2124606.1"/>
    <property type="molecule type" value="Genomic_DNA"/>
</dbReference>
<dbReference type="InterPro" id="IPR021840">
    <property type="entry name" value="DUF3433"/>
</dbReference>
<evidence type="ECO:0000313" key="2">
    <source>
        <dbReference type="EMBL" id="KAF2124606.1"/>
    </source>
</evidence>
<dbReference type="OrthoDB" id="3912677at2759"/>